<name>A0ABQ0ZJI1_9BACT</name>
<dbReference type="CDD" id="cd06533">
    <property type="entry name" value="Glyco_transf_WecG_TagA"/>
    <property type="match status" value="1"/>
</dbReference>
<accession>A0ABQ0ZJI1</accession>
<evidence type="ECO:0000256" key="2">
    <source>
        <dbReference type="ARBA" id="ARBA00022679"/>
    </source>
</evidence>
<protein>
    <submittedName>
        <fullName evidence="3">UDP-N-acetyl-D-mannosaminuronic acid transferase</fullName>
    </submittedName>
</protein>
<keyword evidence="1" id="KW-0328">Glycosyltransferase</keyword>
<dbReference type="PANTHER" id="PTHR34136:SF1">
    <property type="entry name" value="UDP-N-ACETYL-D-MANNOSAMINURONIC ACID TRANSFERASE"/>
    <property type="match status" value="1"/>
</dbReference>
<dbReference type="GO" id="GO:0016740">
    <property type="term" value="F:transferase activity"/>
    <property type="evidence" value="ECO:0007669"/>
    <property type="project" value="UniProtKB-KW"/>
</dbReference>
<keyword evidence="2 3" id="KW-0808">Transferase</keyword>
<dbReference type="PANTHER" id="PTHR34136">
    <property type="match status" value="1"/>
</dbReference>
<gene>
    <name evidence="3" type="primary">wecG</name>
    <name evidence="3" type="ORF">JCM18694_18170</name>
</gene>
<dbReference type="Proteomes" id="UP000396862">
    <property type="component" value="Unassembled WGS sequence"/>
</dbReference>
<reference evidence="3 4" key="1">
    <citation type="submission" date="2019-10" db="EMBL/GenBank/DDBJ databases">
        <title>Prolixibacter strains distinguished by the presence of nitrate reductase genes were adept at nitrate-dependent anaerobic corrosion of metallic iron and carbon steel.</title>
        <authorList>
            <person name="Iino T."/>
            <person name="Shono N."/>
            <person name="Ito K."/>
            <person name="Nakamura R."/>
            <person name="Sueoka K."/>
            <person name="Harayama S."/>
            <person name="Ohkuma M."/>
        </authorList>
    </citation>
    <scope>NUCLEOTIDE SEQUENCE [LARGE SCALE GENOMIC DNA]</scope>
    <source>
        <strain evidence="3 4">MIC1-1</strain>
    </source>
</reference>
<proteinExistence type="predicted"/>
<evidence type="ECO:0000313" key="3">
    <source>
        <dbReference type="EMBL" id="GET21571.1"/>
    </source>
</evidence>
<sequence>MKNKALKTKIISINRINVFSFPDRATLLSYIKGRNGILIAINAEKILHANKQTRELINRNIGYPDGIGAVWALKKKGFKSAVKIPGCELWLDISGHFYKTHKFYLVGGKEDIVQQTVLQLKKDFPGINIVGFRNGYIQSNDEREQLIADIALQKPDIVFVAMGSPKQELLMQDMQQKHQAIYQGLGGSFDVYVGNVDRAPQWWIKNNLEWAYRLIKQPARIKRQIHLVKFLWLLLLNKF</sequence>
<dbReference type="NCBIfam" id="TIGR00696">
    <property type="entry name" value="wecG_tagA_cpsF"/>
    <property type="match status" value="1"/>
</dbReference>
<dbReference type="RefSeq" id="WP_211297883.1">
    <property type="nucleotide sequence ID" value="NZ_BLAU01000001.1"/>
</dbReference>
<evidence type="ECO:0000313" key="4">
    <source>
        <dbReference type="Proteomes" id="UP000396862"/>
    </source>
</evidence>
<keyword evidence="4" id="KW-1185">Reference proteome</keyword>
<dbReference type="EMBL" id="BLAU01000001">
    <property type="protein sequence ID" value="GET21571.1"/>
    <property type="molecule type" value="Genomic_DNA"/>
</dbReference>
<organism evidence="3 4">
    <name type="scientific">Prolixibacter denitrificans</name>
    <dbReference type="NCBI Taxonomy" id="1541063"/>
    <lineage>
        <taxon>Bacteria</taxon>
        <taxon>Pseudomonadati</taxon>
        <taxon>Bacteroidota</taxon>
        <taxon>Bacteroidia</taxon>
        <taxon>Marinilabiliales</taxon>
        <taxon>Prolixibacteraceae</taxon>
        <taxon>Prolixibacter</taxon>
    </lineage>
</organism>
<evidence type="ECO:0000256" key="1">
    <source>
        <dbReference type="ARBA" id="ARBA00022676"/>
    </source>
</evidence>
<dbReference type="Pfam" id="PF03808">
    <property type="entry name" value="Glyco_tran_WecG"/>
    <property type="match status" value="1"/>
</dbReference>
<dbReference type="InterPro" id="IPR004629">
    <property type="entry name" value="WecG_TagA_CpsF"/>
</dbReference>
<comment type="caution">
    <text evidence="3">The sequence shown here is derived from an EMBL/GenBank/DDBJ whole genome shotgun (WGS) entry which is preliminary data.</text>
</comment>